<evidence type="ECO:0000313" key="3">
    <source>
        <dbReference type="Proteomes" id="UP000005387"/>
    </source>
</evidence>
<feature type="domain" description="NAD-dependent epimerase/dehydratase" evidence="1">
    <location>
        <begin position="4"/>
        <end position="236"/>
    </location>
</feature>
<keyword evidence="3" id="KW-1185">Reference proteome</keyword>
<accession>E0I8B9</accession>
<dbReference type="OrthoDB" id="9771073at2"/>
<dbReference type="Gene3D" id="3.40.50.720">
    <property type="entry name" value="NAD(P)-binding Rossmann-like Domain"/>
    <property type="match status" value="1"/>
</dbReference>
<protein>
    <submittedName>
        <fullName evidence="2">NAD-dependent epimerase/dehydratase</fullName>
    </submittedName>
</protein>
<dbReference type="PANTHER" id="PTHR43245:SF59">
    <property type="entry name" value="UDP-GLUCOSE EPIMERASE"/>
    <property type="match status" value="1"/>
</dbReference>
<dbReference type="STRING" id="717606.PaecuDRAFT_1870"/>
<reference evidence="2 3" key="1">
    <citation type="submission" date="2010-07" db="EMBL/GenBank/DDBJ databases">
        <title>The draft genome of Paenibacillus curdlanolyticus YK9.</title>
        <authorList>
            <consortium name="US DOE Joint Genome Institute (JGI-PGF)"/>
            <person name="Lucas S."/>
            <person name="Copeland A."/>
            <person name="Lapidus A."/>
            <person name="Cheng J.-F."/>
            <person name="Bruce D."/>
            <person name="Goodwin L."/>
            <person name="Pitluck S."/>
            <person name="Land M.L."/>
            <person name="Hauser L."/>
            <person name="Chang Y.-J."/>
            <person name="Jeffries C."/>
            <person name="Anderson I.J."/>
            <person name="Johnson E."/>
            <person name="Loganathan U."/>
            <person name="Mulhopadhyay B."/>
            <person name="Kyrpides N."/>
            <person name="Woyke T.J."/>
        </authorList>
    </citation>
    <scope>NUCLEOTIDE SEQUENCE [LARGE SCALE GENOMIC DNA]</scope>
    <source>
        <strain evidence="2 3">YK9</strain>
    </source>
</reference>
<dbReference type="PANTHER" id="PTHR43245">
    <property type="entry name" value="BIFUNCTIONAL POLYMYXIN RESISTANCE PROTEIN ARNA"/>
    <property type="match status" value="1"/>
</dbReference>
<gene>
    <name evidence="2" type="ORF">PaecuDRAFT_1870</name>
</gene>
<dbReference type="PRINTS" id="PR01713">
    <property type="entry name" value="NUCEPIMERASE"/>
</dbReference>
<organism evidence="2 3">
    <name type="scientific">Paenibacillus curdlanolyticus YK9</name>
    <dbReference type="NCBI Taxonomy" id="717606"/>
    <lineage>
        <taxon>Bacteria</taxon>
        <taxon>Bacillati</taxon>
        <taxon>Bacillota</taxon>
        <taxon>Bacilli</taxon>
        <taxon>Bacillales</taxon>
        <taxon>Paenibacillaceae</taxon>
        <taxon>Paenibacillus</taxon>
    </lineage>
</organism>
<dbReference type="InterPro" id="IPR050177">
    <property type="entry name" value="Lipid_A_modif_metabolic_enz"/>
</dbReference>
<evidence type="ECO:0000313" key="2">
    <source>
        <dbReference type="EMBL" id="EFM11424.1"/>
    </source>
</evidence>
<name>E0I8B9_9BACL</name>
<dbReference type="eggNOG" id="COG0451">
    <property type="taxonomic scope" value="Bacteria"/>
</dbReference>
<dbReference type="AlphaFoldDB" id="E0I8B9"/>
<dbReference type="EMBL" id="AEDD01000004">
    <property type="protein sequence ID" value="EFM11424.1"/>
    <property type="molecule type" value="Genomic_DNA"/>
</dbReference>
<proteinExistence type="predicted"/>
<dbReference type="InterPro" id="IPR001509">
    <property type="entry name" value="Epimerase_deHydtase"/>
</dbReference>
<dbReference type="RefSeq" id="WP_006037880.1">
    <property type="nucleotide sequence ID" value="NZ_AEDD01000004.1"/>
</dbReference>
<evidence type="ECO:0000259" key="1">
    <source>
        <dbReference type="Pfam" id="PF01370"/>
    </source>
</evidence>
<dbReference type="Pfam" id="PF01370">
    <property type="entry name" value="Epimerase"/>
    <property type="match status" value="1"/>
</dbReference>
<sequence length="303" mass="34423">MNCLVLGGTGFIGKHLCKRLAEENHNVRILGRKKIEFDNIFYDNKFEFVQQDFLQIDDFSNLLDGIDIVFHLISTTIPSTSEIDCVFDISSNVISTLKLLKACVKMKIKKIVFISSGGTVYGIPVQLPIPEEHPTNPICSYGIQKLTIENYLYYYFMQYGLDYTILRLSNPYGTGQYINKNQGVIPIFIDKLMKNETLNIWGDGKIIRDYIYIDDAINGIISTINYTGKYKIFNIGSGEGMTLLEVVDSISEILGCKYNINYLDARKIDVPVNVLDVSRAEDNLLWKGRVTFEEAINSIKLLC</sequence>
<dbReference type="Proteomes" id="UP000005387">
    <property type="component" value="Unassembled WGS sequence"/>
</dbReference>
<dbReference type="SUPFAM" id="SSF51735">
    <property type="entry name" value="NAD(P)-binding Rossmann-fold domains"/>
    <property type="match status" value="1"/>
</dbReference>
<dbReference type="InterPro" id="IPR036291">
    <property type="entry name" value="NAD(P)-bd_dom_sf"/>
</dbReference>